<dbReference type="GO" id="GO:0006285">
    <property type="term" value="P:base-excision repair, AP site formation"/>
    <property type="evidence" value="ECO:0007669"/>
    <property type="project" value="TreeGrafter"/>
</dbReference>
<evidence type="ECO:0000256" key="9">
    <source>
        <dbReference type="ARBA" id="ARBA00023239"/>
    </source>
</evidence>
<feature type="domain" description="HhH-GPD" evidence="11">
    <location>
        <begin position="42"/>
        <end position="188"/>
    </location>
</feature>
<accession>A0A1X0QL20</accession>
<keyword evidence="5" id="KW-0378">Hydrolase</keyword>
<dbReference type="Gene3D" id="1.10.340.30">
    <property type="entry name" value="Hypothetical protein, domain 2"/>
    <property type="match status" value="1"/>
</dbReference>
<sequence length="212" mass="24725">MNFKEMFNLIKNQRNELIAPVDKYGCKAIGNNSYKIFIALLLSSQTRDIVTYTAVTNLTKLVKETFTPVNLLKYDHIDIHECIKQVGYHNKKLKYLIDSSKQLTRINYKDFNELIKLPGFGKKMAYLYLSNAHDIHEGIGVDLHVHRIVNRILNTKMTIEKVRRFLEGIFNKEDFNEVNIILVGFGQLICLKKKPKCNECCLKEKCKFNTEF</sequence>
<dbReference type="InterPro" id="IPR023170">
    <property type="entry name" value="HhH_base_excis_C"/>
</dbReference>
<evidence type="ECO:0000256" key="2">
    <source>
        <dbReference type="ARBA" id="ARBA00008343"/>
    </source>
</evidence>
<keyword evidence="3" id="KW-0479">Metal-binding</keyword>
<comment type="cofactor">
    <cofactor evidence="1">
        <name>[4Fe-4S] cluster</name>
        <dbReference type="ChEBI" id="CHEBI:49883"/>
    </cofactor>
</comment>
<dbReference type="GO" id="GO:0016829">
    <property type="term" value="F:lyase activity"/>
    <property type="evidence" value="ECO:0007669"/>
    <property type="project" value="UniProtKB-KW"/>
</dbReference>
<keyword evidence="6" id="KW-0408">Iron</keyword>
<dbReference type="GO" id="GO:0000703">
    <property type="term" value="F:oxidized pyrimidine nucleobase lesion DNA N-glycosylase activity"/>
    <property type="evidence" value="ECO:0007669"/>
    <property type="project" value="TreeGrafter"/>
</dbReference>
<evidence type="ECO:0000256" key="4">
    <source>
        <dbReference type="ARBA" id="ARBA00022763"/>
    </source>
</evidence>
<evidence type="ECO:0000256" key="10">
    <source>
        <dbReference type="ARBA" id="ARBA00023295"/>
    </source>
</evidence>
<evidence type="ECO:0000256" key="7">
    <source>
        <dbReference type="ARBA" id="ARBA00023014"/>
    </source>
</evidence>
<evidence type="ECO:0000259" key="11">
    <source>
        <dbReference type="SMART" id="SM00478"/>
    </source>
</evidence>
<dbReference type="Pfam" id="PF00730">
    <property type="entry name" value="HhH-GPD"/>
    <property type="match status" value="1"/>
</dbReference>
<proteinExistence type="inferred from homology"/>
<evidence type="ECO:0000256" key="6">
    <source>
        <dbReference type="ARBA" id="ARBA00023004"/>
    </source>
</evidence>
<protein>
    <submittedName>
        <fullName evidence="12">NTH</fullName>
    </submittedName>
</protein>
<evidence type="ECO:0000256" key="5">
    <source>
        <dbReference type="ARBA" id="ARBA00022801"/>
    </source>
</evidence>
<dbReference type="SMART" id="SM00478">
    <property type="entry name" value="ENDO3c"/>
    <property type="match status" value="1"/>
</dbReference>
<keyword evidence="8" id="KW-0234">DNA repair</keyword>
<comment type="caution">
    <text evidence="12">The sequence shown here is derived from an EMBL/GenBank/DDBJ whole genome shotgun (WGS) entry which is preliminary data.</text>
</comment>
<dbReference type="InterPro" id="IPR011257">
    <property type="entry name" value="DNA_glycosylase"/>
</dbReference>
<dbReference type="PROSITE" id="PS00764">
    <property type="entry name" value="ENDONUCLEASE_III_1"/>
    <property type="match status" value="1"/>
</dbReference>
<name>A0A1X0QL20_9MICR</name>
<reference evidence="12 13" key="1">
    <citation type="journal article" date="2017" name="Environ. Microbiol.">
        <title>Decay of the glycolytic pathway and adaptation to intranuclear parasitism within Enterocytozoonidae microsporidia.</title>
        <authorList>
            <person name="Wiredu Boakye D."/>
            <person name="Jaroenlak P."/>
            <person name="Prachumwat A."/>
            <person name="Williams T.A."/>
            <person name="Bateman K.S."/>
            <person name="Itsathitphaisarn O."/>
            <person name="Sritunyalucksana K."/>
            <person name="Paszkiewicz K.H."/>
            <person name="Moore K.A."/>
            <person name="Stentiford G.D."/>
            <person name="Williams B.A."/>
        </authorList>
    </citation>
    <scope>NUCLEOTIDE SEQUENCE [LARGE SCALE GENOMIC DNA]</scope>
    <source>
        <strain evidence="13">canceri</strain>
    </source>
</reference>
<dbReference type="GO" id="GO:0046872">
    <property type="term" value="F:metal ion binding"/>
    <property type="evidence" value="ECO:0007669"/>
    <property type="project" value="UniProtKB-KW"/>
</dbReference>
<dbReference type="Gene3D" id="1.10.1670.10">
    <property type="entry name" value="Helix-hairpin-Helix base-excision DNA repair enzymes (C-terminal)"/>
    <property type="match status" value="1"/>
</dbReference>
<gene>
    <name evidence="12" type="primary">NTH</name>
    <name evidence="12" type="ORF">A0H76_670</name>
</gene>
<evidence type="ECO:0000256" key="8">
    <source>
        <dbReference type="ARBA" id="ARBA00023204"/>
    </source>
</evidence>
<dbReference type="VEuPathDB" id="MicrosporidiaDB:A0H76_670"/>
<dbReference type="PANTHER" id="PTHR43286:SF1">
    <property type="entry name" value="ENDONUCLEASE III-LIKE PROTEIN 1"/>
    <property type="match status" value="1"/>
</dbReference>
<keyword evidence="4" id="KW-0227">DNA damage</keyword>
<evidence type="ECO:0000256" key="1">
    <source>
        <dbReference type="ARBA" id="ARBA00001966"/>
    </source>
</evidence>
<dbReference type="CDD" id="cd00056">
    <property type="entry name" value="ENDO3c"/>
    <property type="match status" value="1"/>
</dbReference>
<dbReference type="Proteomes" id="UP000192501">
    <property type="component" value="Unassembled WGS sequence"/>
</dbReference>
<dbReference type="EMBL" id="LTAI01000017">
    <property type="protein sequence ID" value="ORE00467.1"/>
    <property type="molecule type" value="Genomic_DNA"/>
</dbReference>
<dbReference type="AlphaFoldDB" id="A0A1X0QL20"/>
<dbReference type="GO" id="GO:0005634">
    <property type="term" value="C:nucleus"/>
    <property type="evidence" value="ECO:0007669"/>
    <property type="project" value="TreeGrafter"/>
</dbReference>
<dbReference type="GO" id="GO:0006289">
    <property type="term" value="P:nucleotide-excision repair"/>
    <property type="evidence" value="ECO:0007669"/>
    <property type="project" value="TreeGrafter"/>
</dbReference>
<keyword evidence="9" id="KW-0456">Lyase</keyword>
<dbReference type="InterPro" id="IPR004035">
    <property type="entry name" value="Endouclease-III_FeS-bd_BS"/>
</dbReference>
<comment type="similarity">
    <text evidence="2">Belongs to the Nth/MutY family.</text>
</comment>
<dbReference type="VEuPathDB" id="MicrosporidiaDB:HERIO_610"/>
<keyword evidence="7" id="KW-0411">Iron-sulfur</keyword>
<dbReference type="PANTHER" id="PTHR43286">
    <property type="entry name" value="ENDONUCLEASE III-LIKE PROTEIN 1"/>
    <property type="match status" value="1"/>
</dbReference>
<dbReference type="InterPro" id="IPR003265">
    <property type="entry name" value="HhH-GPD_domain"/>
</dbReference>
<dbReference type="SUPFAM" id="SSF48150">
    <property type="entry name" value="DNA-glycosylase"/>
    <property type="match status" value="1"/>
</dbReference>
<evidence type="ECO:0000313" key="12">
    <source>
        <dbReference type="EMBL" id="ORE00467.1"/>
    </source>
</evidence>
<evidence type="ECO:0000256" key="3">
    <source>
        <dbReference type="ARBA" id="ARBA00022723"/>
    </source>
</evidence>
<dbReference type="GO" id="GO:0051536">
    <property type="term" value="F:iron-sulfur cluster binding"/>
    <property type="evidence" value="ECO:0007669"/>
    <property type="project" value="UniProtKB-KW"/>
</dbReference>
<organism evidence="12 13">
    <name type="scientific">Hepatospora eriocheir</name>
    <dbReference type="NCBI Taxonomy" id="1081669"/>
    <lineage>
        <taxon>Eukaryota</taxon>
        <taxon>Fungi</taxon>
        <taxon>Fungi incertae sedis</taxon>
        <taxon>Microsporidia</taxon>
        <taxon>Hepatosporidae</taxon>
        <taxon>Hepatospora</taxon>
    </lineage>
</organism>
<evidence type="ECO:0000313" key="13">
    <source>
        <dbReference type="Proteomes" id="UP000192501"/>
    </source>
</evidence>
<keyword evidence="10" id="KW-0326">Glycosidase</keyword>
<dbReference type="GO" id="GO:0003906">
    <property type="term" value="F:DNA-(apurinic or apyrimidinic site) endonuclease activity"/>
    <property type="evidence" value="ECO:0007669"/>
    <property type="project" value="TreeGrafter"/>
</dbReference>
<dbReference type="PIRSF" id="PIRSF001435">
    <property type="entry name" value="Nth"/>
    <property type="match status" value="1"/>
</dbReference>